<name>A0AA35SK55_GEOBA</name>
<gene>
    <name evidence="1" type="ORF">GBAR_LOCUS17371</name>
</gene>
<proteinExistence type="predicted"/>
<protein>
    <submittedName>
        <fullName evidence="1">Uncharacterized protein</fullName>
    </submittedName>
</protein>
<accession>A0AA35SK55</accession>
<keyword evidence="2" id="KW-1185">Reference proteome</keyword>
<comment type="caution">
    <text evidence="1">The sequence shown here is derived from an EMBL/GenBank/DDBJ whole genome shotgun (WGS) entry which is preliminary data.</text>
</comment>
<dbReference type="Proteomes" id="UP001174909">
    <property type="component" value="Unassembled WGS sequence"/>
</dbReference>
<evidence type="ECO:0000313" key="2">
    <source>
        <dbReference type="Proteomes" id="UP001174909"/>
    </source>
</evidence>
<sequence length="68" mass="7423">MAGEMKDPVLWEAMAIIAGGSVAGMAEGMTTVNRLRSNYVRQYLARLRYVGIDKQANALHPDLAAVMQ</sequence>
<reference evidence="1" key="1">
    <citation type="submission" date="2023-03" db="EMBL/GenBank/DDBJ databases">
        <authorList>
            <person name="Steffen K."/>
            <person name="Cardenas P."/>
        </authorList>
    </citation>
    <scope>NUCLEOTIDE SEQUENCE</scope>
</reference>
<dbReference type="EMBL" id="CASHTH010002488">
    <property type="protein sequence ID" value="CAI8030648.1"/>
    <property type="molecule type" value="Genomic_DNA"/>
</dbReference>
<organism evidence="1 2">
    <name type="scientific">Geodia barretti</name>
    <name type="common">Barrett's horny sponge</name>
    <dbReference type="NCBI Taxonomy" id="519541"/>
    <lineage>
        <taxon>Eukaryota</taxon>
        <taxon>Metazoa</taxon>
        <taxon>Porifera</taxon>
        <taxon>Demospongiae</taxon>
        <taxon>Heteroscleromorpha</taxon>
        <taxon>Tetractinellida</taxon>
        <taxon>Astrophorina</taxon>
        <taxon>Geodiidae</taxon>
        <taxon>Geodia</taxon>
    </lineage>
</organism>
<evidence type="ECO:0000313" key="1">
    <source>
        <dbReference type="EMBL" id="CAI8030648.1"/>
    </source>
</evidence>
<dbReference type="AlphaFoldDB" id="A0AA35SK55"/>